<gene>
    <name evidence="1" type="ORF">RhiirA1_473718</name>
</gene>
<organism evidence="1 2">
    <name type="scientific">Rhizophagus irregularis</name>
    <dbReference type="NCBI Taxonomy" id="588596"/>
    <lineage>
        <taxon>Eukaryota</taxon>
        <taxon>Fungi</taxon>
        <taxon>Fungi incertae sedis</taxon>
        <taxon>Mucoromycota</taxon>
        <taxon>Glomeromycotina</taxon>
        <taxon>Glomeromycetes</taxon>
        <taxon>Glomerales</taxon>
        <taxon>Glomeraceae</taxon>
        <taxon>Rhizophagus</taxon>
    </lineage>
</organism>
<dbReference type="EMBL" id="LLXH01002080">
    <property type="protein sequence ID" value="PKC56622.1"/>
    <property type="molecule type" value="Genomic_DNA"/>
</dbReference>
<reference evidence="1 2" key="1">
    <citation type="submission" date="2017-10" db="EMBL/GenBank/DDBJ databases">
        <title>Extensive intraspecific genome diversity in a model arbuscular mycorrhizal fungus.</title>
        <authorList>
            <person name="Chen E.C.H."/>
            <person name="Morin E."/>
            <person name="Baudet D."/>
            <person name="Noel J."/>
            <person name="Ndikumana S."/>
            <person name="Charron P."/>
            <person name="St-Onge C."/>
            <person name="Giorgi J."/>
            <person name="Grigoriev I.V."/>
            <person name="Roux C."/>
            <person name="Martin F.M."/>
            <person name="Corradi N."/>
        </authorList>
    </citation>
    <scope>NUCLEOTIDE SEQUENCE [LARGE SCALE GENOMIC DNA]</scope>
    <source>
        <strain evidence="1 2">A1</strain>
    </source>
</reference>
<protein>
    <submittedName>
        <fullName evidence="1">Uncharacterized protein</fullName>
    </submittedName>
</protein>
<name>A0A2N0QZZ2_9GLOM</name>
<evidence type="ECO:0000313" key="2">
    <source>
        <dbReference type="Proteomes" id="UP000232688"/>
    </source>
</evidence>
<comment type="caution">
    <text evidence="1">The sequence shown here is derived from an EMBL/GenBank/DDBJ whole genome shotgun (WGS) entry which is preliminary data.</text>
</comment>
<dbReference type="VEuPathDB" id="FungiDB:RhiirA1_473718"/>
<dbReference type="AlphaFoldDB" id="A0A2N0QZZ2"/>
<proteinExistence type="predicted"/>
<sequence>MSFMHSFTKEDYIKLGECLDDEWRLLSQAFKDFENLPNLHINLHLIQYAKNYATLLNTGVGTKEMMHRIFKIIVPQTNHKNVELDLLKRYTTLFAVRHLFDGGINSHLSITINTLNNLLHHLKRLMDGWFIAEKSLDFNDDISEVHSSDERISKITLKKCISRRKGEEILPNDADFCRELAISYQDMGYHSAIFGYSCQFYEYAYFFAEENDTNVLHRLHISEIVTIVTEDDETFAIIRSIFSHQYNNQQFAFVSVDGFEITNRTVLECPVFKLRSTNRQ</sequence>
<dbReference type="VEuPathDB" id="FungiDB:FUN_023704"/>
<dbReference type="Proteomes" id="UP000232688">
    <property type="component" value="Unassembled WGS sequence"/>
</dbReference>
<reference evidence="1 2" key="2">
    <citation type="submission" date="2017-10" db="EMBL/GenBank/DDBJ databases">
        <title>Genome analyses suggest a sexual origin of heterokaryosis in a supposedly ancient asexual fungus.</title>
        <authorList>
            <person name="Corradi N."/>
            <person name="Sedzielewska K."/>
            <person name="Noel J."/>
            <person name="Charron P."/>
            <person name="Farinelli L."/>
            <person name="Marton T."/>
            <person name="Kruger M."/>
            <person name="Pelin A."/>
            <person name="Brachmann A."/>
            <person name="Corradi N."/>
        </authorList>
    </citation>
    <scope>NUCLEOTIDE SEQUENCE [LARGE SCALE GENOMIC DNA]</scope>
    <source>
        <strain evidence="1 2">A1</strain>
    </source>
</reference>
<dbReference type="VEuPathDB" id="FungiDB:RhiirFUN_008191"/>
<accession>A0A2N0QZZ2</accession>
<evidence type="ECO:0000313" key="1">
    <source>
        <dbReference type="EMBL" id="PKC56622.1"/>
    </source>
</evidence>